<name>K0CB92_ALCDB</name>
<sequence length="1099" mass="119178">MNPMRLMFHEAAGELRAGLRSGIVSLVFVGLTLYLLMSLTNAEYMEKMGATDIPRNAPSLIYLMATGCMFFLFFAWAWVFAQPLLRDRHANLHEVVLSAPISLPALLLGRFLGAALLASLLGASVMVGFLCTPILSWLGLVPADAIAPPAWRALAFSWLWLVLPIAFGVGALYFMVTLKTRGVAAAFALSALLMLLWMVAVVVLEGGHINPVLSAILDPSLFTFTHAQVESWTPAQKTQALLPVNQEFLLNRGFWCVLPMSGLVWMVTRVRRESLIRENARKPSRRTAPPPPEAVRPHTLPGPVFAFRWWRTVIAETGWRLRRTVRTRAFLVGTVLLVAVGVMAAFVHVIWHAEGPFLPHPDRLLPLLMTTLYLVIAFLVAASAGLMSRQDDVEGFRDMLDAAPVPPFVRLFALALALLAVTLILALLPGVSALIVTALVLPDSLAPVTVLLYQILVMAPALLELAMLALLIHALIRRPGLAYAASMFVTFVLVLNNELALVTYPPYKLGIAAQISLSSLAGWAPWRDYLLTLDGYKLSVALLCVAVAGLVLPRGHLGRLREIATRLPGPIGGTALVALAGIIGGGALLHQKLVLAGSYRTAESERQEQVDWEQDTAASAGAFTVEGGELTLELNAHRREATGRWLLKTVRPDTGVLHAELPPGFSLLSSRVDGQAVRTDQGNDHLTLPLDHCAADGCDVALTWRVSFTAWPADASPPALAESGIWLRASQVAPRLGIDPDRALRGANARTRYGLPENYAVPPAEATASVAGIAPAGHWRWRLSADLEEGGHSEQGQSAGALDFSLYLPHRAREQTLEGLTVISDPGRTAAARGVADDVRRMQACVSRRLGSDIQVDTVQQWPRGQRVTGFAQGVLRLAEDPDWDVADQGVGRWRRQAHIATALARQHLVEAAELRRGPGAAWLSEGVAGAIGLLCVGDADGMNALRAVVERQAQDTTQRLANSDIPITSLRTAPGQGWVSLYAPLASLDWTARQSASDLTALLADIRQQGDVDQALAARLGSDTTQHLLGPPLAFGPDGERWHWREGGWQPLTTPARYQSLIRHDGRIVSKPGPADEPGLLLDRWPAYPRFPQHHDNK</sequence>
<dbReference type="HOGENOM" id="CLU_296632_0_0_6"/>
<feature type="transmembrane region" description="Helical" evidence="2">
    <location>
        <begin position="569"/>
        <end position="590"/>
    </location>
</feature>
<feature type="transmembrane region" description="Helical" evidence="2">
    <location>
        <begin position="183"/>
        <end position="204"/>
    </location>
</feature>
<dbReference type="KEGG" id="adi:B5T_02516"/>
<keyword evidence="2" id="KW-1133">Transmembrane helix</keyword>
<feature type="transmembrane region" description="Helical" evidence="2">
    <location>
        <begin position="249"/>
        <end position="267"/>
    </location>
</feature>
<feature type="transmembrane region" description="Helical" evidence="2">
    <location>
        <begin position="408"/>
        <end position="441"/>
    </location>
</feature>
<gene>
    <name evidence="3" type="ordered locus">B5T_02516</name>
</gene>
<dbReference type="Proteomes" id="UP000006286">
    <property type="component" value="Chromosome"/>
</dbReference>
<dbReference type="STRING" id="930169.B5T_02516"/>
<feature type="transmembrane region" description="Helical" evidence="2">
    <location>
        <begin position="329"/>
        <end position="351"/>
    </location>
</feature>
<keyword evidence="2" id="KW-0812">Transmembrane</keyword>
<protein>
    <recommendedName>
        <fullName evidence="5">ABC transporter permease</fullName>
    </recommendedName>
</protein>
<evidence type="ECO:0000313" key="4">
    <source>
        <dbReference type="Proteomes" id="UP000006286"/>
    </source>
</evidence>
<evidence type="ECO:0008006" key="5">
    <source>
        <dbReference type="Google" id="ProtNLM"/>
    </source>
</evidence>
<proteinExistence type="predicted"/>
<evidence type="ECO:0000256" key="1">
    <source>
        <dbReference type="SAM" id="MobiDB-lite"/>
    </source>
</evidence>
<feature type="transmembrane region" description="Helical" evidence="2">
    <location>
        <begin position="538"/>
        <end position="557"/>
    </location>
</feature>
<accession>K0CB92</accession>
<evidence type="ECO:0000256" key="2">
    <source>
        <dbReference type="SAM" id="Phobius"/>
    </source>
</evidence>
<dbReference type="PATRIC" id="fig|930169.3.peg.2485"/>
<feature type="transmembrane region" description="Helical" evidence="2">
    <location>
        <begin position="481"/>
        <end position="501"/>
    </location>
</feature>
<dbReference type="eggNOG" id="COG1668">
    <property type="taxonomic scope" value="Bacteria"/>
</dbReference>
<dbReference type="AlphaFoldDB" id="K0CB92"/>
<evidence type="ECO:0000313" key="3">
    <source>
        <dbReference type="EMBL" id="AFT70789.1"/>
    </source>
</evidence>
<feature type="transmembrane region" description="Helical" evidence="2">
    <location>
        <begin position="453"/>
        <end position="474"/>
    </location>
</feature>
<feature type="transmembrane region" description="Helical" evidence="2">
    <location>
        <begin position="60"/>
        <end position="81"/>
    </location>
</feature>
<dbReference type="EMBL" id="CP003466">
    <property type="protein sequence ID" value="AFT70789.1"/>
    <property type="molecule type" value="Genomic_DNA"/>
</dbReference>
<feature type="transmembrane region" description="Helical" evidence="2">
    <location>
        <begin position="155"/>
        <end position="176"/>
    </location>
</feature>
<feature type="transmembrane region" description="Helical" evidence="2">
    <location>
        <begin position="21"/>
        <end position="40"/>
    </location>
</feature>
<keyword evidence="4" id="KW-1185">Reference proteome</keyword>
<feature type="transmembrane region" description="Helical" evidence="2">
    <location>
        <begin position="111"/>
        <end position="135"/>
    </location>
</feature>
<organism evidence="3 4">
    <name type="scientific">Alcanivorax dieselolei (strain DSM 16502 / CGMCC 1.3690 / MCCC 1A00001 / B-5)</name>
    <name type="common">Alloalcanivorax dieselolei</name>
    <dbReference type="NCBI Taxonomy" id="930169"/>
    <lineage>
        <taxon>Bacteria</taxon>
        <taxon>Pseudomonadati</taxon>
        <taxon>Pseudomonadota</taxon>
        <taxon>Gammaproteobacteria</taxon>
        <taxon>Oceanospirillales</taxon>
        <taxon>Alcanivoracaceae</taxon>
        <taxon>Alloalcanivorax</taxon>
    </lineage>
</organism>
<feature type="region of interest" description="Disordered" evidence="1">
    <location>
        <begin position="278"/>
        <end position="297"/>
    </location>
</feature>
<reference evidence="3 4" key="1">
    <citation type="journal article" date="2012" name="J. Bacteriol.">
        <title>Complete genome sequence of Alcanivorax dieselolei type strain B5.</title>
        <authorList>
            <person name="Lai Q."/>
            <person name="Li W."/>
            <person name="Shao Z."/>
        </authorList>
    </citation>
    <scope>NUCLEOTIDE SEQUENCE [LARGE SCALE GENOMIC DNA]</scope>
    <source>
        <strain evidence="4">DSM 16502 / CGMCC 1.3690 / B-5</strain>
    </source>
</reference>
<dbReference type="OrthoDB" id="7376534at2"/>
<keyword evidence="2" id="KW-0472">Membrane</keyword>
<feature type="transmembrane region" description="Helical" evidence="2">
    <location>
        <begin position="363"/>
        <end position="387"/>
    </location>
</feature>